<dbReference type="PANTHER" id="PTHR10060:SF15">
    <property type="entry name" value="DEOXYRIBONUCLEASE TATDN1"/>
    <property type="match status" value="1"/>
</dbReference>
<name>A0AAN9TYI5_9HEMI</name>
<feature type="binding site" evidence="7">
    <location>
        <position position="114"/>
    </location>
    <ligand>
        <name>a divalent metal cation</name>
        <dbReference type="ChEBI" id="CHEBI:60240"/>
        <label>1</label>
    </ligand>
</feature>
<sequence>MSSLRKFIDIGANLTDAMYQGLYNGSRKHEADLTNVLARSKTCGVDKIIITGLTLEKSKEALSIAANYDFLFTTVGCHPTHSNEIETSGDPDAYLNSLRDVALQNPQKVVAIGECGLDYDRLHFCEKSIQQKYFDVQLELSKATKLPLFLHCRNAADDFIEMIKKHNYPFRGVVHSFDGSLDVMRCLIELGLYIGINGCSLKTEENLAVVKQIPHDKLLLETDCPWCEIRPSHSGFKYIKTRYPSTKKEKWKPDSQIKSRNEPSNIVQVLEIIAAVREEDEDDLCIQIYKNTEKLFFS</sequence>
<feature type="binding site" evidence="7">
    <location>
        <position position="151"/>
    </location>
    <ligand>
        <name>a divalent metal cation</name>
        <dbReference type="ChEBI" id="CHEBI:60240"/>
        <label>2</label>
    </ligand>
</feature>
<dbReference type="CDD" id="cd01310">
    <property type="entry name" value="TatD_DNAse"/>
    <property type="match status" value="1"/>
</dbReference>
<evidence type="ECO:0000256" key="3">
    <source>
        <dbReference type="ARBA" id="ARBA00022723"/>
    </source>
</evidence>
<dbReference type="InterPro" id="IPR018228">
    <property type="entry name" value="DNase_TatD-rel_CS"/>
</dbReference>
<dbReference type="Proteomes" id="UP001367676">
    <property type="component" value="Unassembled WGS sequence"/>
</dbReference>
<dbReference type="InterPro" id="IPR001130">
    <property type="entry name" value="TatD-like"/>
</dbReference>
<dbReference type="EMBL" id="JBBCAQ010000019">
    <property type="protein sequence ID" value="KAK7595233.1"/>
    <property type="molecule type" value="Genomic_DNA"/>
</dbReference>
<keyword evidence="9" id="KW-1185">Reference proteome</keyword>
<dbReference type="InterPro" id="IPR032466">
    <property type="entry name" value="Metal_Hydrolase"/>
</dbReference>
<dbReference type="SUPFAM" id="SSF51556">
    <property type="entry name" value="Metallo-dependent hydrolases"/>
    <property type="match status" value="1"/>
</dbReference>
<dbReference type="PROSITE" id="PS01091">
    <property type="entry name" value="TATD_3"/>
    <property type="match status" value="1"/>
</dbReference>
<proteinExistence type="inferred from homology"/>
<dbReference type="GO" id="GO:0046872">
    <property type="term" value="F:metal ion binding"/>
    <property type="evidence" value="ECO:0007669"/>
    <property type="project" value="UniProtKB-KW"/>
</dbReference>
<comment type="similarity">
    <text evidence="1">Belongs to the metallo-dependent hydrolases superfamily. TatD-type hydrolase family.</text>
</comment>
<evidence type="ECO:0000256" key="2">
    <source>
        <dbReference type="ARBA" id="ARBA00022722"/>
    </source>
</evidence>
<dbReference type="Pfam" id="PF01026">
    <property type="entry name" value="TatD_DNase"/>
    <property type="match status" value="1"/>
</dbReference>
<feature type="binding site" evidence="7">
    <location>
        <position position="175"/>
    </location>
    <ligand>
        <name>a divalent metal cation</name>
        <dbReference type="ChEBI" id="CHEBI:60240"/>
        <label>2</label>
    </ligand>
</feature>
<evidence type="ECO:0000313" key="9">
    <source>
        <dbReference type="Proteomes" id="UP001367676"/>
    </source>
</evidence>
<evidence type="ECO:0000256" key="5">
    <source>
        <dbReference type="ARBA" id="ARBA00039767"/>
    </source>
</evidence>
<keyword evidence="3 7" id="KW-0479">Metal-binding</keyword>
<dbReference type="PROSITE" id="PS01090">
    <property type="entry name" value="TATD_2"/>
    <property type="match status" value="1"/>
</dbReference>
<protein>
    <recommendedName>
        <fullName evidence="5">Deoxyribonuclease TATDN1</fullName>
    </recommendedName>
</protein>
<gene>
    <name evidence="8" type="ORF">V9T40_001666</name>
</gene>
<dbReference type="GO" id="GO:0008296">
    <property type="term" value="F:3'-5'-DNA exonuclease activity"/>
    <property type="evidence" value="ECO:0007669"/>
    <property type="project" value="TreeGrafter"/>
</dbReference>
<evidence type="ECO:0000256" key="6">
    <source>
        <dbReference type="ARBA" id="ARBA00045223"/>
    </source>
</evidence>
<keyword evidence="4" id="KW-0378">Hydrolase</keyword>
<organism evidence="8 9">
    <name type="scientific">Parthenolecanium corni</name>
    <dbReference type="NCBI Taxonomy" id="536013"/>
    <lineage>
        <taxon>Eukaryota</taxon>
        <taxon>Metazoa</taxon>
        <taxon>Ecdysozoa</taxon>
        <taxon>Arthropoda</taxon>
        <taxon>Hexapoda</taxon>
        <taxon>Insecta</taxon>
        <taxon>Pterygota</taxon>
        <taxon>Neoptera</taxon>
        <taxon>Paraneoptera</taxon>
        <taxon>Hemiptera</taxon>
        <taxon>Sternorrhyncha</taxon>
        <taxon>Coccoidea</taxon>
        <taxon>Coccidae</taxon>
        <taxon>Parthenolecanium</taxon>
    </lineage>
</organism>
<dbReference type="AlphaFoldDB" id="A0AAN9TYI5"/>
<comment type="caution">
    <text evidence="8">The sequence shown here is derived from an EMBL/GenBank/DDBJ whole genome shotgun (WGS) entry which is preliminary data.</text>
</comment>
<comment type="function">
    <text evidence="6">Deoxyribonuclease which catalyzes (in vitro) the decatenation of kinetoplast DNA, which are circular DNA catenated to each other, producing linear DNA molecules. Plays an important role in chromosomal segregation and cell cycle progression during eye development probably via its DNA decatenation activity.</text>
</comment>
<evidence type="ECO:0000256" key="7">
    <source>
        <dbReference type="PIRSR" id="PIRSR005902-1"/>
    </source>
</evidence>
<dbReference type="PIRSF" id="PIRSF005902">
    <property type="entry name" value="DNase_TatD"/>
    <property type="match status" value="1"/>
</dbReference>
<dbReference type="FunFam" id="3.20.20.140:FF:000040">
    <property type="entry name" value="Putative tatD related deoxyribonuclease"/>
    <property type="match status" value="1"/>
</dbReference>
<feature type="binding site" evidence="7">
    <location>
        <position position="223"/>
    </location>
    <ligand>
        <name>a divalent metal cation</name>
        <dbReference type="ChEBI" id="CHEBI:60240"/>
        <label>1</label>
    </ligand>
</feature>
<dbReference type="GO" id="GO:0005829">
    <property type="term" value="C:cytosol"/>
    <property type="evidence" value="ECO:0007669"/>
    <property type="project" value="TreeGrafter"/>
</dbReference>
<keyword evidence="2" id="KW-0540">Nuclease</keyword>
<dbReference type="InterPro" id="IPR050891">
    <property type="entry name" value="TatD-type_Hydrolase"/>
</dbReference>
<accession>A0AAN9TYI5</accession>
<dbReference type="Gene3D" id="3.20.20.140">
    <property type="entry name" value="Metal-dependent hydrolases"/>
    <property type="match status" value="1"/>
</dbReference>
<dbReference type="PANTHER" id="PTHR10060">
    <property type="entry name" value="TATD FAMILY DEOXYRIBONUCLEASE"/>
    <property type="match status" value="1"/>
</dbReference>
<evidence type="ECO:0000256" key="1">
    <source>
        <dbReference type="ARBA" id="ARBA00009275"/>
    </source>
</evidence>
<evidence type="ECO:0000313" key="8">
    <source>
        <dbReference type="EMBL" id="KAK7595233.1"/>
    </source>
</evidence>
<reference evidence="8 9" key="1">
    <citation type="submission" date="2024-03" db="EMBL/GenBank/DDBJ databases">
        <title>Adaptation during the transition from Ophiocordyceps entomopathogen to insect associate is accompanied by gene loss and intensified selection.</title>
        <authorList>
            <person name="Ward C.M."/>
            <person name="Onetto C.A."/>
            <person name="Borneman A.R."/>
        </authorList>
    </citation>
    <scope>NUCLEOTIDE SEQUENCE [LARGE SCALE GENOMIC DNA]</scope>
    <source>
        <strain evidence="8">AWRI1</strain>
        <tissue evidence="8">Single Adult Female</tissue>
    </source>
</reference>
<evidence type="ECO:0000256" key="4">
    <source>
        <dbReference type="ARBA" id="ARBA00022801"/>
    </source>
</evidence>